<organism evidence="1 2">
    <name type="scientific">Phytophthora sojae (strain P6497)</name>
    <name type="common">Soybean stem and root rot agent</name>
    <name type="synonym">Phytophthora megasperma f. sp. glycines</name>
    <dbReference type="NCBI Taxonomy" id="1094619"/>
    <lineage>
        <taxon>Eukaryota</taxon>
        <taxon>Sar</taxon>
        <taxon>Stramenopiles</taxon>
        <taxon>Oomycota</taxon>
        <taxon>Peronosporomycetes</taxon>
        <taxon>Peronosporales</taxon>
        <taxon>Peronosporaceae</taxon>
        <taxon>Phytophthora</taxon>
    </lineage>
</organism>
<dbReference type="RefSeq" id="XP_009516965.1">
    <property type="nucleotide sequence ID" value="XM_009518670.1"/>
</dbReference>
<dbReference type="InterPro" id="IPR027417">
    <property type="entry name" value="P-loop_NTPase"/>
</dbReference>
<dbReference type="InParanoid" id="G4YHW3"/>
<sequence length="205" mass="23690">MSSIWTVQSWLHKQRRLRKGKVHLLVKLPEQTPHLHTFQLFPDGINMQQPHHSRDQLHVVDKLLRAVHETNVVLMLSPARSGKTSLLNLFALRCPTIRCVPIPLGNVNSSASELLAQYGVDVVKQTYSVPYSDGLVVFMLDDAQCKYDDFYFWSGLIENMIPKAPSYVRFIITWRTQRRPICSGSVFAARSRERISYWARTKPER</sequence>
<gene>
    <name evidence="1" type="ORF">PHYSODRAFT_294721</name>
</gene>
<name>G4YHW3_PHYSP</name>
<accession>G4YHW3</accession>
<dbReference type="Proteomes" id="UP000002640">
    <property type="component" value="Unassembled WGS sequence"/>
</dbReference>
<reference evidence="1 2" key="1">
    <citation type="journal article" date="2006" name="Science">
        <title>Phytophthora genome sequences uncover evolutionary origins and mechanisms of pathogenesis.</title>
        <authorList>
            <person name="Tyler B.M."/>
            <person name="Tripathy S."/>
            <person name="Zhang X."/>
            <person name="Dehal P."/>
            <person name="Jiang R.H."/>
            <person name="Aerts A."/>
            <person name="Arredondo F.D."/>
            <person name="Baxter L."/>
            <person name="Bensasson D."/>
            <person name="Beynon J.L."/>
            <person name="Chapman J."/>
            <person name="Damasceno C.M."/>
            <person name="Dorrance A.E."/>
            <person name="Dou D."/>
            <person name="Dickerman A.W."/>
            <person name="Dubchak I.L."/>
            <person name="Garbelotto M."/>
            <person name="Gijzen M."/>
            <person name="Gordon S.G."/>
            <person name="Govers F."/>
            <person name="Grunwald N.J."/>
            <person name="Huang W."/>
            <person name="Ivors K.L."/>
            <person name="Jones R.W."/>
            <person name="Kamoun S."/>
            <person name="Krampis K."/>
            <person name="Lamour K.H."/>
            <person name="Lee M.K."/>
            <person name="McDonald W.H."/>
            <person name="Medina M."/>
            <person name="Meijer H.J."/>
            <person name="Nordberg E.K."/>
            <person name="Maclean D.J."/>
            <person name="Ospina-Giraldo M.D."/>
            <person name="Morris P.F."/>
            <person name="Phuntumart V."/>
            <person name="Putnam N.H."/>
            <person name="Rash S."/>
            <person name="Rose J.K."/>
            <person name="Sakihama Y."/>
            <person name="Salamov A.A."/>
            <person name="Savidor A."/>
            <person name="Scheuring C.F."/>
            <person name="Smith B.M."/>
            <person name="Sobral B.W."/>
            <person name="Terry A."/>
            <person name="Torto-Alalibo T.A."/>
            <person name="Win J."/>
            <person name="Xu Z."/>
            <person name="Zhang H."/>
            <person name="Grigoriev I.V."/>
            <person name="Rokhsar D.S."/>
            <person name="Boore J.L."/>
        </authorList>
    </citation>
    <scope>NUCLEOTIDE SEQUENCE [LARGE SCALE GENOMIC DNA]</scope>
    <source>
        <strain evidence="1 2">P6497</strain>
    </source>
</reference>
<dbReference type="SUPFAM" id="SSF52540">
    <property type="entry name" value="P-loop containing nucleoside triphosphate hydrolases"/>
    <property type="match status" value="1"/>
</dbReference>
<dbReference type="GeneID" id="20641139"/>
<proteinExistence type="predicted"/>
<dbReference type="KEGG" id="psoj:PHYSODRAFT_294721"/>
<keyword evidence="2" id="KW-1185">Reference proteome</keyword>
<protein>
    <submittedName>
        <fullName evidence="1">Uncharacterized protein</fullName>
    </submittedName>
</protein>
<evidence type="ECO:0000313" key="1">
    <source>
        <dbReference type="EMBL" id="EGZ29690.1"/>
    </source>
</evidence>
<evidence type="ECO:0000313" key="2">
    <source>
        <dbReference type="Proteomes" id="UP000002640"/>
    </source>
</evidence>
<dbReference type="AlphaFoldDB" id="G4YHW3"/>
<dbReference type="EMBL" id="JH159151">
    <property type="protein sequence ID" value="EGZ29690.1"/>
    <property type="molecule type" value="Genomic_DNA"/>
</dbReference>